<feature type="region of interest" description="Disordered" evidence="1">
    <location>
        <begin position="337"/>
        <end position="372"/>
    </location>
</feature>
<protein>
    <submittedName>
        <fullName evidence="2">Uncharacterized protein</fullName>
    </submittedName>
</protein>
<dbReference type="InterPro" id="IPR053253">
    <property type="entry name" value="Sex_diff_modulator"/>
</dbReference>
<dbReference type="AlphaFoldDB" id="A0A8T0Q173"/>
<name>A0A8T0Q173_PANVG</name>
<dbReference type="PANTHER" id="PTHR33087">
    <property type="entry name" value="OS07G0539200 PROTEIN"/>
    <property type="match status" value="1"/>
</dbReference>
<dbReference type="EMBL" id="CM029050">
    <property type="protein sequence ID" value="KAG2567893.1"/>
    <property type="molecule type" value="Genomic_DNA"/>
</dbReference>
<feature type="region of interest" description="Disordered" evidence="1">
    <location>
        <begin position="72"/>
        <end position="118"/>
    </location>
</feature>
<evidence type="ECO:0000256" key="1">
    <source>
        <dbReference type="SAM" id="MobiDB-lite"/>
    </source>
</evidence>
<feature type="compositionally biased region" description="Low complexity" evidence="1">
    <location>
        <begin position="109"/>
        <end position="118"/>
    </location>
</feature>
<organism evidence="2 3">
    <name type="scientific">Panicum virgatum</name>
    <name type="common">Blackwell switchgrass</name>
    <dbReference type="NCBI Taxonomy" id="38727"/>
    <lineage>
        <taxon>Eukaryota</taxon>
        <taxon>Viridiplantae</taxon>
        <taxon>Streptophyta</taxon>
        <taxon>Embryophyta</taxon>
        <taxon>Tracheophyta</taxon>
        <taxon>Spermatophyta</taxon>
        <taxon>Magnoliopsida</taxon>
        <taxon>Liliopsida</taxon>
        <taxon>Poales</taxon>
        <taxon>Poaceae</taxon>
        <taxon>PACMAD clade</taxon>
        <taxon>Panicoideae</taxon>
        <taxon>Panicodae</taxon>
        <taxon>Paniceae</taxon>
        <taxon>Panicinae</taxon>
        <taxon>Panicum</taxon>
        <taxon>Panicum sect. Hiantes</taxon>
    </lineage>
</organism>
<feature type="compositionally biased region" description="Basic residues" evidence="1">
    <location>
        <begin position="83"/>
        <end position="95"/>
    </location>
</feature>
<feature type="compositionally biased region" description="Low complexity" evidence="1">
    <location>
        <begin position="151"/>
        <end position="163"/>
    </location>
</feature>
<comment type="caution">
    <text evidence="2">The sequence shown here is derived from an EMBL/GenBank/DDBJ whole genome shotgun (WGS) entry which is preliminary data.</text>
</comment>
<proteinExistence type="predicted"/>
<evidence type="ECO:0000313" key="2">
    <source>
        <dbReference type="EMBL" id="KAG2567893.1"/>
    </source>
</evidence>
<feature type="region of interest" description="Disordered" evidence="1">
    <location>
        <begin position="1"/>
        <end position="32"/>
    </location>
</feature>
<dbReference type="PANTHER" id="PTHR33087:SF21">
    <property type="entry name" value="OS03G0782100 PROTEIN"/>
    <property type="match status" value="1"/>
</dbReference>
<keyword evidence="3" id="KW-1185">Reference proteome</keyword>
<reference evidence="2" key="1">
    <citation type="submission" date="2020-05" db="EMBL/GenBank/DDBJ databases">
        <title>WGS assembly of Panicum virgatum.</title>
        <authorList>
            <person name="Lovell J.T."/>
            <person name="Jenkins J."/>
            <person name="Shu S."/>
            <person name="Juenger T.E."/>
            <person name="Schmutz J."/>
        </authorList>
    </citation>
    <scope>NUCLEOTIDE SEQUENCE</scope>
    <source>
        <strain evidence="2">AP13</strain>
    </source>
</reference>
<gene>
    <name evidence="2" type="ORF">PVAP13_7NG276248</name>
</gene>
<sequence length="422" mass="46125">MQGLTPQRHPAFTPAPTKPLEGTKPGRAASLPGENTRALLHLPRPRPPCGHLPRPVPLLRLQPLRPPCTCLRPRPAGLATRNSRLRPSRRRRPRCRASATLPPGLKLRTTSSSPPASSTTVFATGTLLAPSPGRCTAQSPLGRRRWKRPSGKSSTCGTTSGPGERLSEMSRHQSFFFIKWRSLREAEGVALLFCVKLCLDGVPRHAWSAELAERIISRTCALEGIETNLDTPADTKTIVLWAWTANPSAISKLVWLTFTGRARDPHLASVQVSDTPPERWQRGVKHPVIVHLEEFQDYTTASVNLDNRTCTPTTRKLPTWCLGVVDGELAPRRGLERMGRQPSPLRVGERGRHAGHDGHVGEQRRKDGEERIAHDGATTTTIITDGMFGDAGMTTTNVMVAAVTTAAGATAKRAEQMYCLAL</sequence>
<feature type="region of interest" description="Disordered" evidence="1">
    <location>
        <begin position="133"/>
        <end position="165"/>
    </location>
</feature>
<dbReference type="Proteomes" id="UP000823388">
    <property type="component" value="Chromosome 7N"/>
</dbReference>
<evidence type="ECO:0000313" key="3">
    <source>
        <dbReference type="Proteomes" id="UP000823388"/>
    </source>
</evidence>
<accession>A0A8T0Q173</accession>
<feature type="compositionally biased region" description="Basic and acidic residues" evidence="1">
    <location>
        <begin position="347"/>
        <end position="372"/>
    </location>
</feature>